<keyword evidence="1" id="KW-0812">Transmembrane</keyword>
<dbReference type="GeneID" id="87829687"/>
<reference evidence="2" key="1">
    <citation type="journal article" date="2023" name="Mol. Phylogenet. Evol.">
        <title>Genome-scale phylogeny and comparative genomics of the fungal order Sordariales.</title>
        <authorList>
            <person name="Hensen N."/>
            <person name="Bonometti L."/>
            <person name="Westerberg I."/>
            <person name="Brannstrom I.O."/>
            <person name="Guillou S."/>
            <person name="Cros-Aarteil S."/>
            <person name="Calhoun S."/>
            <person name="Haridas S."/>
            <person name="Kuo A."/>
            <person name="Mondo S."/>
            <person name="Pangilinan J."/>
            <person name="Riley R."/>
            <person name="LaButti K."/>
            <person name="Andreopoulos B."/>
            <person name="Lipzen A."/>
            <person name="Chen C."/>
            <person name="Yan M."/>
            <person name="Daum C."/>
            <person name="Ng V."/>
            <person name="Clum A."/>
            <person name="Steindorff A."/>
            <person name="Ohm R.A."/>
            <person name="Martin F."/>
            <person name="Silar P."/>
            <person name="Natvig D.O."/>
            <person name="Lalanne C."/>
            <person name="Gautier V."/>
            <person name="Ament-Velasquez S.L."/>
            <person name="Kruys A."/>
            <person name="Hutchinson M.I."/>
            <person name="Powell A.J."/>
            <person name="Barry K."/>
            <person name="Miller A.N."/>
            <person name="Grigoriev I.V."/>
            <person name="Debuchy R."/>
            <person name="Gladieux P."/>
            <person name="Hiltunen Thoren M."/>
            <person name="Johannesson H."/>
        </authorList>
    </citation>
    <scope>NUCLEOTIDE SEQUENCE</scope>
    <source>
        <strain evidence="2">CBS 731.68</strain>
    </source>
</reference>
<evidence type="ECO:0000313" key="2">
    <source>
        <dbReference type="EMBL" id="KAK4123653.1"/>
    </source>
</evidence>
<keyword evidence="1" id="KW-1133">Transmembrane helix</keyword>
<organism evidence="2 3">
    <name type="scientific">Parathielavia appendiculata</name>
    <dbReference type="NCBI Taxonomy" id="2587402"/>
    <lineage>
        <taxon>Eukaryota</taxon>
        <taxon>Fungi</taxon>
        <taxon>Dikarya</taxon>
        <taxon>Ascomycota</taxon>
        <taxon>Pezizomycotina</taxon>
        <taxon>Sordariomycetes</taxon>
        <taxon>Sordariomycetidae</taxon>
        <taxon>Sordariales</taxon>
        <taxon>Chaetomiaceae</taxon>
        <taxon>Parathielavia</taxon>
    </lineage>
</organism>
<dbReference type="EMBL" id="MU853228">
    <property type="protein sequence ID" value="KAK4123653.1"/>
    <property type="molecule type" value="Genomic_DNA"/>
</dbReference>
<name>A0AAN6Z3M4_9PEZI</name>
<dbReference type="RefSeq" id="XP_062647424.1">
    <property type="nucleotide sequence ID" value="XM_062792918.1"/>
</dbReference>
<evidence type="ECO:0000256" key="1">
    <source>
        <dbReference type="SAM" id="Phobius"/>
    </source>
</evidence>
<gene>
    <name evidence="2" type="ORF">N657DRAFT_645237</name>
</gene>
<feature type="transmembrane region" description="Helical" evidence="1">
    <location>
        <begin position="38"/>
        <end position="59"/>
    </location>
</feature>
<comment type="caution">
    <text evidence="2">The sequence shown here is derived from an EMBL/GenBank/DDBJ whole genome shotgun (WGS) entry which is preliminary data.</text>
</comment>
<evidence type="ECO:0000313" key="3">
    <source>
        <dbReference type="Proteomes" id="UP001302602"/>
    </source>
</evidence>
<accession>A0AAN6Z3M4</accession>
<keyword evidence="1" id="KW-0472">Membrane</keyword>
<dbReference type="Proteomes" id="UP001302602">
    <property type="component" value="Unassembled WGS sequence"/>
</dbReference>
<reference evidence="2" key="2">
    <citation type="submission" date="2023-05" db="EMBL/GenBank/DDBJ databases">
        <authorList>
            <consortium name="Lawrence Berkeley National Laboratory"/>
            <person name="Steindorff A."/>
            <person name="Hensen N."/>
            <person name="Bonometti L."/>
            <person name="Westerberg I."/>
            <person name="Brannstrom I.O."/>
            <person name="Guillou S."/>
            <person name="Cros-Aarteil S."/>
            <person name="Calhoun S."/>
            <person name="Haridas S."/>
            <person name="Kuo A."/>
            <person name="Mondo S."/>
            <person name="Pangilinan J."/>
            <person name="Riley R."/>
            <person name="Labutti K."/>
            <person name="Andreopoulos B."/>
            <person name="Lipzen A."/>
            <person name="Chen C."/>
            <person name="Yanf M."/>
            <person name="Daum C."/>
            <person name="Ng V."/>
            <person name="Clum A."/>
            <person name="Ohm R."/>
            <person name="Martin F."/>
            <person name="Silar P."/>
            <person name="Natvig D."/>
            <person name="Lalanne C."/>
            <person name="Gautier V."/>
            <person name="Ament-Velasquez S.L."/>
            <person name="Kruys A."/>
            <person name="Hutchinson M.I."/>
            <person name="Powell A.J."/>
            <person name="Barry K."/>
            <person name="Miller A.N."/>
            <person name="Grigoriev I.V."/>
            <person name="Debuchy R."/>
            <person name="Gladieux P."/>
            <person name="Thoren M.H."/>
            <person name="Johannesson H."/>
        </authorList>
    </citation>
    <scope>NUCLEOTIDE SEQUENCE</scope>
    <source>
        <strain evidence="2">CBS 731.68</strain>
    </source>
</reference>
<proteinExistence type="predicted"/>
<protein>
    <submittedName>
        <fullName evidence="2">Uncharacterized protein</fullName>
    </submittedName>
</protein>
<sequence>MGKANSENTPGNILRPGTFAVTVFRTSKQRRPIRVHQIVVAHSWFLQVQVFVVAAIYGLSKTANVTVKFFVATSQFEARVDL</sequence>
<keyword evidence="3" id="KW-1185">Reference proteome</keyword>
<dbReference type="AlphaFoldDB" id="A0AAN6Z3M4"/>